<evidence type="ECO:0000313" key="2">
    <source>
        <dbReference type="Proteomes" id="UP000324800"/>
    </source>
</evidence>
<dbReference type="AlphaFoldDB" id="A0A5J4V0L3"/>
<accession>A0A5J4V0L3</accession>
<protein>
    <recommendedName>
        <fullName evidence="3">Biogenesis of lysosome-related organelles complex 1 subunit 7</fullName>
    </recommendedName>
</protein>
<name>A0A5J4V0L3_9EUKA</name>
<proteinExistence type="predicted"/>
<evidence type="ECO:0000313" key="1">
    <source>
        <dbReference type="EMBL" id="KAA6375932.1"/>
    </source>
</evidence>
<dbReference type="Pfam" id="PF14712">
    <property type="entry name" value="Snapin_Pallidin"/>
    <property type="match status" value="1"/>
</dbReference>
<sequence>MAKSDESIEAERVEDEASVRYFKEGLEELLQPHLETCSADVASVIAAQTRLSAELARMENALLKLGDFRAIPKLSAYFDKVKLCRKRLANIQLSLSTIQGRIKKMKEIQQLKLQG</sequence>
<dbReference type="InterPro" id="IPR028119">
    <property type="entry name" value="Snapin/Pallidin/Snn1"/>
</dbReference>
<dbReference type="Proteomes" id="UP000324800">
    <property type="component" value="Unassembled WGS sequence"/>
</dbReference>
<reference evidence="1 2" key="1">
    <citation type="submission" date="2019-03" db="EMBL/GenBank/DDBJ databases">
        <title>Single cell metagenomics reveals metabolic interactions within the superorganism composed of flagellate Streblomastix strix and complex community of Bacteroidetes bacteria on its surface.</title>
        <authorList>
            <person name="Treitli S.C."/>
            <person name="Kolisko M."/>
            <person name="Husnik F."/>
            <person name="Keeling P."/>
            <person name="Hampl V."/>
        </authorList>
    </citation>
    <scope>NUCLEOTIDE SEQUENCE [LARGE SCALE GENOMIC DNA]</scope>
    <source>
        <strain evidence="1">ST1C</strain>
    </source>
</reference>
<dbReference type="EMBL" id="SNRW01010886">
    <property type="protein sequence ID" value="KAA6375932.1"/>
    <property type="molecule type" value="Genomic_DNA"/>
</dbReference>
<gene>
    <name evidence="1" type="ORF">EZS28_028541</name>
</gene>
<organism evidence="1 2">
    <name type="scientific">Streblomastix strix</name>
    <dbReference type="NCBI Taxonomy" id="222440"/>
    <lineage>
        <taxon>Eukaryota</taxon>
        <taxon>Metamonada</taxon>
        <taxon>Preaxostyla</taxon>
        <taxon>Oxymonadida</taxon>
        <taxon>Streblomastigidae</taxon>
        <taxon>Streblomastix</taxon>
    </lineage>
</organism>
<dbReference type="OrthoDB" id="10469020at2759"/>
<evidence type="ECO:0008006" key="3">
    <source>
        <dbReference type="Google" id="ProtNLM"/>
    </source>
</evidence>
<comment type="caution">
    <text evidence="1">The sequence shown here is derived from an EMBL/GenBank/DDBJ whole genome shotgun (WGS) entry which is preliminary data.</text>
</comment>